<dbReference type="RefSeq" id="WP_089897666.1">
    <property type="nucleotide sequence ID" value="NZ_FOCI01000001.1"/>
</dbReference>
<organism evidence="1 2">
    <name type="scientific">Loktanella fryxellensis</name>
    <dbReference type="NCBI Taxonomy" id="245187"/>
    <lineage>
        <taxon>Bacteria</taxon>
        <taxon>Pseudomonadati</taxon>
        <taxon>Pseudomonadota</taxon>
        <taxon>Alphaproteobacteria</taxon>
        <taxon>Rhodobacterales</taxon>
        <taxon>Roseobacteraceae</taxon>
        <taxon>Loktanella</taxon>
    </lineage>
</organism>
<name>A0A1H7YEA7_9RHOB</name>
<gene>
    <name evidence="1" type="ORF">SAMN04488003_101142</name>
</gene>
<dbReference type="STRING" id="245187.SAMN04488003_101142"/>
<reference evidence="1 2" key="1">
    <citation type="submission" date="2016-10" db="EMBL/GenBank/DDBJ databases">
        <authorList>
            <person name="de Groot N.N."/>
        </authorList>
    </citation>
    <scope>NUCLEOTIDE SEQUENCE [LARGE SCALE GENOMIC DNA]</scope>
    <source>
        <strain evidence="1 2">DSM 16213</strain>
    </source>
</reference>
<dbReference type="Proteomes" id="UP000199585">
    <property type="component" value="Unassembled WGS sequence"/>
</dbReference>
<proteinExistence type="predicted"/>
<dbReference type="AlphaFoldDB" id="A0A1H7YEA7"/>
<keyword evidence="2" id="KW-1185">Reference proteome</keyword>
<sequence length="169" mass="18051">MTLPSADPVHARGGAPVGQLDELPPLEMIAILFMRMWCDGGTNRQRITQDMALALGQTDADAATALFDDLMRLTLGCARRPLVRHGVPCRCFGGDECAFANMLVAATTGDRDEAMLFSSILVTGQAAFPAIALAQDLSPYLLRFARATQATMTPAAPQATHPAQTAIRH</sequence>
<evidence type="ECO:0000313" key="1">
    <source>
        <dbReference type="EMBL" id="SEM44566.1"/>
    </source>
</evidence>
<accession>A0A1H7YEA7</accession>
<protein>
    <submittedName>
        <fullName evidence="1">Uncharacterized protein</fullName>
    </submittedName>
</protein>
<dbReference type="OrthoDB" id="7874397at2"/>
<evidence type="ECO:0000313" key="2">
    <source>
        <dbReference type="Proteomes" id="UP000199585"/>
    </source>
</evidence>
<dbReference type="EMBL" id="FOCI01000001">
    <property type="protein sequence ID" value="SEM44566.1"/>
    <property type="molecule type" value="Genomic_DNA"/>
</dbReference>